<dbReference type="RefSeq" id="WP_056647857.1">
    <property type="nucleotide sequence ID" value="NZ_LRIE01000070.1"/>
</dbReference>
<dbReference type="Pfam" id="PF00881">
    <property type="entry name" value="Nitroreductase"/>
    <property type="match status" value="1"/>
</dbReference>
<name>A0A165S2D3_9CELL</name>
<dbReference type="OrthoDB" id="8156917at2"/>
<dbReference type="PATRIC" id="fig|43678.3.peg.1965"/>
<organism evidence="2 3">
    <name type="scientific">Oerskovia enterophila</name>
    <dbReference type="NCBI Taxonomy" id="43678"/>
    <lineage>
        <taxon>Bacteria</taxon>
        <taxon>Bacillati</taxon>
        <taxon>Actinomycetota</taxon>
        <taxon>Actinomycetes</taxon>
        <taxon>Micrococcales</taxon>
        <taxon>Cellulomonadaceae</taxon>
        <taxon>Oerskovia</taxon>
    </lineage>
</organism>
<dbReference type="Proteomes" id="UP000076447">
    <property type="component" value="Unassembled WGS sequence"/>
</dbReference>
<dbReference type="InterPro" id="IPR000415">
    <property type="entry name" value="Nitroreductase-like"/>
</dbReference>
<dbReference type="AlphaFoldDB" id="A0A165S2D3"/>
<dbReference type="PANTHER" id="PTHR23026:SF123">
    <property type="entry name" value="NAD(P)H NITROREDUCTASE RV3131-RELATED"/>
    <property type="match status" value="1"/>
</dbReference>
<dbReference type="PANTHER" id="PTHR23026">
    <property type="entry name" value="NADPH NITROREDUCTASE"/>
    <property type="match status" value="1"/>
</dbReference>
<comment type="caution">
    <text evidence="2">The sequence shown here is derived from an EMBL/GenBank/DDBJ whole genome shotgun (WGS) entry which is preliminary data.</text>
</comment>
<gene>
    <name evidence="2" type="ORF">OJAG_18840</name>
</gene>
<dbReference type="NCBIfam" id="NF047509">
    <property type="entry name" value="Rv3131_FMN_oxido"/>
    <property type="match status" value="1"/>
</dbReference>
<protein>
    <submittedName>
        <fullName evidence="2">Putative NAD(P)H nitroreductase</fullName>
    </submittedName>
</protein>
<dbReference type="InterPro" id="IPR029479">
    <property type="entry name" value="Nitroreductase"/>
</dbReference>
<evidence type="ECO:0000313" key="2">
    <source>
        <dbReference type="EMBL" id="KZM35454.1"/>
    </source>
</evidence>
<sequence>MSIDDPRIERILAAASRAPSVHNTQPWSVHVHGTTLDVRADDSRRLTHADPAGREMFISCGAFLANLRVAARRESFRPVLTLLPDDADPALVARVDLVPGVLPDADELDLAVAIERRATSRVPFEDQPLDADVVDDLDKAATSEGARFVTLAPQAPERTVLLDLVREAEEAAGKDHTGRVEQARWVTSDPDRPDGIPVAALGPASDDALAPVRHFGGDSTSDRAAFEHRSTLAVLTTPGDSVRDWLVAGQALERVLLTATTYFVHASFATTVLENPTTRAALAAALDAGAPQMVLRLGYSATSPRTPRRPADDVLR</sequence>
<dbReference type="EMBL" id="LRIE01000070">
    <property type="protein sequence ID" value="KZM35454.1"/>
    <property type="molecule type" value="Genomic_DNA"/>
</dbReference>
<proteinExistence type="predicted"/>
<feature type="domain" description="Nitroreductase" evidence="1">
    <location>
        <begin position="3"/>
        <end position="39"/>
    </location>
</feature>
<dbReference type="GO" id="GO:0016491">
    <property type="term" value="F:oxidoreductase activity"/>
    <property type="evidence" value="ECO:0007669"/>
    <property type="project" value="InterPro"/>
</dbReference>
<dbReference type="SUPFAM" id="SSF55469">
    <property type="entry name" value="FMN-dependent nitroreductase-like"/>
    <property type="match status" value="1"/>
</dbReference>
<dbReference type="Gene3D" id="3.40.109.10">
    <property type="entry name" value="NADH Oxidase"/>
    <property type="match status" value="2"/>
</dbReference>
<evidence type="ECO:0000313" key="3">
    <source>
        <dbReference type="Proteomes" id="UP000076447"/>
    </source>
</evidence>
<dbReference type="InterPro" id="IPR050627">
    <property type="entry name" value="Nitroreductase/BluB"/>
</dbReference>
<evidence type="ECO:0000259" key="1">
    <source>
        <dbReference type="Pfam" id="PF00881"/>
    </source>
</evidence>
<reference evidence="2 3" key="1">
    <citation type="submission" date="2016-01" db="EMBL/GenBank/DDBJ databases">
        <title>Genome sequence of Oerskovia enterophila VJag, an agar and cellulose degrading bacterium.</title>
        <authorList>
            <person name="Poehlein A."/>
            <person name="Jag V."/>
            <person name="Bengelsdorf F."/>
            <person name="Duerre P."/>
            <person name="Daniel R."/>
        </authorList>
    </citation>
    <scope>NUCLEOTIDE SEQUENCE [LARGE SCALE GENOMIC DNA]</scope>
    <source>
        <strain evidence="2 3">VJag</strain>
    </source>
</reference>
<accession>A0A165S2D3</accession>
<dbReference type="STRING" id="43678.OJAG_18840"/>